<evidence type="ECO:0000313" key="4">
    <source>
        <dbReference type="Proteomes" id="UP001273531"/>
    </source>
</evidence>
<protein>
    <submittedName>
        <fullName evidence="3">DUF2314 domain-containing protein</fullName>
    </submittedName>
</protein>
<keyword evidence="1" id="KW-0732">Signal</keyword>
<evidence type="ECO:0000313" key="3">
    <source>
        <dbReference type="EMBL" id="MDV3457889.1"/>
    </source>
</evidence>
<keyword evidence="4" id="KW-1185">Reference proteome</keyword>
<dbReference type="RefSeq" id="WP_317227013.1">
    <property type="nucleotide sequence ID" value="NZ_JAWJEJ010000001.1"/>
</dbReference>
<gene>
    <name evidence="3" type="ORF">RZN05_12915</name>
</gene>
<proteinExistence type="predicted"/>
<reference evidence="3 4" key="1">
    <citation type="submission" date="2023-10" db="EMBL/GenBank/DDBJ databases">
        <title>Sphingomonas sp. HF-S4 16S ribosomal RNA gene Genome sequencing and assembly.</title>
        <authorList>
            <person name="Lee H."/>
        </authorList>
    </citation>
    <scope>NUCLEOTIDE SEQUENCE [LARGE SCALE GENOMIC DNA]</scope>
    <source>
        <strain evidence="3 4">HF-S4</strain>
    </source>
</reference>
<dbReference type="EMBL" id="JAWJEJ010000001">
    <property type="protein sequence ID" value="MDV3457889.1"/>
    <property type="molecule type" value="Genomic_DNA"/>
</dbReference>
<dbReference type="Pfam" id="PF10077">
    <property type="entry name" value="DUF2314"/>
    <property type="match status" value="1"/>
</dbReference>
<dbReference type="InterPro" id="IPR018756">
    <property type="entry name" value="DUF2314"/>
</dbReference>
<name>A0ABU3Y9F9_9SPHN</name>
<accession>A0ABU3Y9F9</accession>
<evidence type="ECO:0000259" key="2">
    <source>
        <dbReference type="Pfam" id="PF10077"/>
    </source>
</evidence>
<dbReference type="Proteomes" id="UP001273531">
    <property type="component" value="Unassembled WGS sequence"/>
</dbReference>
<evidence type="ECO:0000256" key="1">
    <source>
        <dbReference type="SAM" id="SignalP"/>
    </source>
</evidence>
<feature type="domain" description="DUF2314" evidence="2">
    <location>
        <begin position="30"/>
        <end position="148"/>
    </location>
</feature>
<feature type="chain" id="PRO_5045056982" evidence="1">
    <location>
        <begin position="19"/>
        <end position="152"/>
    </location>
</feature>
<sequence length="152" mass="16022">MTMAGAALLLLAAPPTLALQDAPIAVPAGDPEMAAATLKARAGLPVFFGHATAPSPDEGGFMIKYDLLPGPASEFIWAEIVSHRGDTSVARLLNKPLAPGFVQGQQVSVRDGEVEDWAYWHAGTLIGGATMRVLIARMPAADAKAMRDRFGW</sequence>
<comment type="caution">
    <text evidence="3">The sequence shown here is derived from an EMBL/GenBank/DDBJ whole genome shotgun (WGS) entry which is preliminary data.</text>
</comment>
<feature type="signal peptide" evidence="1">
    <location>
        <begin position="1"/>
        <end position="18"/>
    </location>
</feature>
<organism evidence="3 4">
    <name type="scientific">Sphingomonas agrestis</name>
    <dbReference type="NCBI Taxonomy" id="3080540"/>
    <lineage>
        <taxon>Bacteria</taxon>
        <taxon>Pseudomonadati</taxon>
        <taxon>Pseudomonadota</taxon>
        <taxon>Alphaproteobacteria</taxon>
        <taxon>Sphingomonadales</taxon>
        <taxon>Sphingomonadaceae</taxon>
        <taxon>Sphingomonas</taxon>
    </lineage>
</organism>